<name>A0AAD5P8C2_9FUNG</name>
<evidence type="ECO:0000256" key="9">
    <source>
        <dbReference type="ARBA" id="ARBA00049280"/>
    </source>
</evidence>
<dbReference type="InterPro" id="IPR000719">
    <property type="entry name" value="Prot_kinase_dom"/>
</dbReference>
<evidence type="ECO:0000256" key="2">
    <source>
        <dbReference type="ARBA" id="ARBA00022527"/>
    </source>
</evidence>
<feature type="region of interest" description="Disordered" evidence="12">
    <location>
        <begin position="334"/>
        <end position="359"/>
    </location>
</feature>
<dbReference type="SUPFAM" id="SSF56112">
    <property type="entry name" value="Protein kinase-like (PK-like)"/>
    <property type="match status" value="1"/>
</dbReference>
<comment type="caution">
    <text evidence="14">The sequence shown here is derived from an EMBL/GenBank/DDBJ whole genome shotgun (WGS) entry which is preliminary data.</text>
</comment>
<evidence type="ECO:0000256" key="3">
    <source>
        <dbReference type="ARBA" id="ARBA00022679"/>
    </source>
</evidence>
<comment type="catalytic activity">
    <reaction evidence="9">
        <text>[DNA-directed RNA polymerase] + ATP = phospho-[DNA-directed RNA polymerase] + ADP + H(+)</text>
        <dbReference type="Rhea" id="RHEA:10216"/>
        <dbReference type="Rhea" id="RHEA-COMP:11321"/>
        <dbReference type="Rhea" id="RHEA-COMP:11322"/>
        <dbReference type="ChEBI" id="CHEBI:15378"/>
        <dbReference type="ChEBI" id="CHEBI:30616"/>
        <dbReference type="ChEBI" id="CHEBI:43176"/>
        <dbReference type="ChEBI" id="CHEBI:68546"/>
        <dbReference type="ChEBI" id="CHEBI:456216"/>
        <dbReference type="EC" id="2.7.11.23"/>
    </reaction>
</comment>
<evidence type="ECO:0000256" key="1">
    <source>
        <dbReference type="ARBA" id="ARBA00006485"/>
    </source>
</evidence>
<dbReference type="GO" id="GO:0032968">
    <property type="term" value="P:positive regulation of transcription elongation by RNA polymerase II"/>
    <property type="evidence" value="ECO:0007669"/>
    <property type="project" value="TreeGrafter"/>
</dbReference>
<comment type="catalytic activity">
    <reaction evidence="8">
        <text>L-seryl-[protein] + ATP = O-phospho-L-seryl-[protein] + ADP + H(+)</text>
        <dbReference type="Rhea" id="RHEA:17989"/>
        <dbReference type="Rhea" id="RHEA-COMP:9863"/>
        <dbReference type="Rhea" id="RHEA-COMP:11604"/>
        <dbReference type="ChEBI" id="CHEBI:15378"/>
        <dbReference type="ChEBI" id="CHEBI:29999"/>
        <dbReference type="ChEBI" id="CHEBI:30616"/>
        <dbReference type="ChEBI" id="CHEBI:83421"/>
        <dbReference type="ChEBI" id="CHEBI:456216"/>
        <dbReference type="EC" id="2.7.11.22"/>
    </reaction>
</comment>
<evidence type="ECO:0000256" key="6">
    <source>
        <dbReference type="ARBA" id="ARBA00022840"/>
    </source>
</evidence>
<organism evidence="14 15">
    <name type="scientific">Phascolomyces articulosus</name>
    <dbReference type="NCBI Taxonomy" id="60185"/>
    <lineage>
        <taxon>Eukaryota</taxon>
        <taxon>Fungi</taxon>
        <taxon>Fungi incertae sedis</taxon>
        <taxon>Mucoromycota</taxon>
        <taxon>Mucoromycotina</taxon>
        <taxon>Mucoromycetes</taxon>
        <taxon>Mucorales</taxon>
        <taxon>Lichtheimiaceae</taxon>
        <taxon>Phascolomyces</taxon>
    </lineage>
</organism>
<feature type="domain" description="Protein kinase" evidence="13">
    <location>
        <begin position="26"/>
        <end position="310"/>
    </location>
</feature>
<reference evidence="14" key="1">
    <citation type="journal article" date="2022" name="IScience">
        <title>Evolution of zygomycete secretomes and the origins of terrestrial fungal ecologies.</title>
        <authorList>
            <person name="Chang Y."/>
            <person name="Wang Y."/>
            <person name="Mondo S."/>
            <person name="Ahrendt S."/>
            <person name="Andreopoulos W."/>
            <person name="Barry K."/>
            <person name="Beard J."/>
            <person name="Benny G.L."/>
            <person name="Blankenship S."/>
            <person name="Bonito G."/>
            <person name="Cuomo C."/>
            <person name="Desiro A."/>
            <person name="Gervers K.A."/>
            <person name="Hundley H."/>
            <person name="Kuo A."/>
            <person name="LaButti K."/>
            <person name="Lang B.F."/>
            <person name="Lipzen A."/>
            <person name="O'Donnell K."/>
            <person name="Pangilinan J."/>
            <person name="Reynolds N."/>
            <person name="Sandor L."/>
            <person name="Smith M.E."/>
            <person name="Tsang A."/>
            <person name="Grigoriev I.V."/>
            <person name="Stajich J.E."/>
            <person name="Spatafora J.W."/>
        </authorList>
    </citation>
    <scope>NUCLEOTIDE SEQUENCE</scope>
    <source>
        <strain evidence="14">RSA 2281</strain>
    </source>
</reference>
<dbReference type="InterPro" id="IPR011009">
    <property type="entry name" value="Kinase-like_dom_sf"/>
</dbReference>
<evidence type="ECO:0000256" key="8">
    <source>
        <dbReference type="ARBA" id="ARBA00048367"/>
    </source>
</evidence>
<dbReference type="InterPro" id="IPR008271">
    <property type="entry name" value="Ser/Thr_kinase_AS"/>
</dbReference>
<dbReference type="Gene3D" id="3.30.200.20">
    <property type="entry name" value="Phosphorylase Kinase, domain 1"/>
    <property type="match status" value="1"/>
</dbReference>
<evidence type="ECO:0000256" key="10">
    <source>
        <dbReference type="PROSITE-ProRule" id="PRU10141"/>
    </source>
</evidence>
<feature type="binding site" evidence="10">
    <location>
        <position position="55"/>
    </location>
    <ligand>
        <name>ATP</name>
        <dbReference type="ChEBI" id="CHEBI:30616"/>
    </ligand>
</feature>
<keyword evidence="5" id="KW-0418">Kinase</keyword>
<keyword evidence="4 10" id="KW-0547">Nucleotide-binding</keyword>
<dbReference type="EMBL" id="JAIXMP010000044">
    <property type="protein sequence ID" value="KAI9246902.1"/>
    <property type="molecule type" value="Genomic_DNA"/>
</dbReference>
<evidence type="ECO:0000259" key="13">
    <source>
        <dbReference type="PROSITE" id="PS50011"/>
    </source>
</evidence>
<dbReference type="Pfam" id="PF00069">
    <property type="entry name" value="Pkinase"/>
    <property type="match status" value="1"/>
</dbReference>
<dbReference type="PROSITE" id="PS00108">
    <property type="entry name" value="PROTEIN_KINASE_ST"/>
    <property type="match status" value="1"/>
</dbReference>
<dbReference type="PROSITE" id="PS50011">
    <property type="entry name" value="PROTEIN_KINASE_DOM"/>
    <property type="match status" value="1"/>
</dbReference>
<dbReference type="InterPro" id="IPR050108">
    <property type="entry name" value="CDK"/>
</dbReference>
<evidence type="ECO:0000256" key="12">
    <source>
        <dbReference type="SAM" id="MobiDB-lite"/>
    </source>
</evidence>
<keyword evidence="2 11" id="KW-0723">Serine/threonine-protein kinase</keyword>
<dbReference type="Gene3D" id="1.10.510.10">
    <property type="entry name" value="Transferase(Phosphotransferase) domain 1"/>
    <property type="match status" value="1"/>
</dbReference>
<dbReference type="CDD" id="cd07840">
    <property type="entry name" value="STKc_CDK9_like"/>
    <property type="match status" value="1"/>
</dbReference>
<evidence type="ECO:0000256" key="4">
    <source>
        <dbReference type="ARBA" id="ARBA00022741"/>
    </source>
</evidence>
<dbReference type="PROSITE" id="PS00107">
    <property type="entry name" value="PROTEIN_KINASE_ATP"/>
    <property type="match status" value="1"/>
</dbReference>
<accession>A0AAD5P8C2</accession>
<dbReference type="PANTHER" id="PTHR24056:SF546">
    <property type="entry name" value="CYCLIN-DEPENDENT KINASE 12"/>
    <property type="match status" value="1"/>
</dbReference>
<dbReference type="AlphaFoldDB" id="A0AAD5P8C2"/>
<evidence type="ECO:0000313" key="14">
    <source>
        <dbReference type="EMBL" id="KAI9246902.1"/>
    </source>
</evidence>
<dbReference type="GO" id="GO:0005524">
    <property type="term" value="F:ATP binding"/>
    <property type="evidence" value="ECO:0007669"/>
    <property type="project" value="UniProtKB-UniRule"/>
</dbReference>
<dbReference type="Proteomes" id="UP001209540">
    <property type="component" value="Unassembled WGS sequence"/>
</dbReference>
<dbReference type="SMART" id="SM00220">
    <property type="entry name" value="S_TKc"/>
    <property type="match status" value="1"/>
</dbReference>
<proteinExistence type="inferred from homology"/>
<evidence type="ECO:0000256" key="11">
    <source>
        <dbReference type="RuleBase" id="RU000304"/>
    </source>
</evidence>
<evidence type="ECO:0000256" key="5">
    <source>
        <dbReference type="ARBA" id="ARBA00022777"/>
    </source>
</evidence>
<evidence type="ECO:0000313" key="15">
    <source>
        <dbReference type="Proteomes" id="UP001209540"/>
    </source>
</evidence>
<protein>
    <submittedName>
        <fullName evidence="14">Pkinase-domain-containing protein</fullName>
    </submittedName>
</protein>
<dbReference type="PANTHER" id="PTHR24056">
    <property type="entry name" value="CELL DIVISION PROTEIN KINASE"/>
    <property type="match status" value="1"/>
</dbReference>
<dbReference type="GO" id="GO:0008024">
    <property type="term" value="C:cyclin/CDK positive transcription elongation factor complex"/>
    <property type="evidence" value="ECO:0007669"/>
    <property type="project" value="TreeGrafter"/>
</dbReference>
<dbReference type="GO" id="GO:0030332">
    <property type="term" value="F:cyclin binding"/>
    <property type="evidence" value="ECO:0007669"/>
    <property type="project" value="TreeGrafter"/>
</dbReference>
<keyword evidence="6 10" id="KW-0067">ATP-binding</keyword>
<keyword evidence="3" id="KW-0808">Transferase</keyword>
<dbReference type="InterPro" id="IPR017441">
    <property type="entry name" value="Protein_kinase_ATP_BS"/>
</dbReference>
<dbReference type="FunFam" id="1.10.510.10:FF:000415">
    <property type="entry name" value="CMGC/CDK/CRK7 protein kinase, variant"/>
    <property type="match status" value="1"/>
</dbReference>
<evidence type="ECO:0000256" key="7">
    <source>
        <dbReference type="ARBA" id="ARBA00047811"/>
    </source>
</evidence>
<dbReference type="GO" id="GO:0004693">
    <property type="term" value="F:cyclin-dependent protein serine/threonine kinase activity"/>
    <property type="evidence" value="ECO:0007669"/>
    <property type="project" value="UniProtKB-EC"/>
</dbReference>
<dbReference type="FunFam" id="3.30.200.20:FF:000124">
    <property type="entry name" value="Cyclin-dependent kinase 4"/>
    <property type="match status" value="1"/>
</dbReference>
<sequence>MGGVPDEVLDDVGYPSRTLDDPSTLFEKIGQVGEGNYGKVYKARNCKTGNLMALKRIRMKGDKDGFPITAMREIKLLQRLKHERIVELQQIMVARGSVYMVMEYMDHDLSGILSHPNFTFEPTHTKYLVRQMLEGLAYLHQMGILHRDIKGSNLLVNNKGELKIADFGLARAFQKNTSNDYTNRVITLWYRPPELLLGATAYGPAVDIWSVGCIMVEFFARKPAFNGSDEISQLDLIYRTMGTPTSETWPSVNQLPWYELVRPKEQYPNKFKEMYESMLSPGALELLEAMLSMDPQKRPTAAEALEFDYFTKEEPKAVAPENLLDIHGDWHEYESKQRKRATKGDIPMAPTRSNSVKKT</sequence>
<reference evidence="14" key="2">
    <citation type="submission" date="2023-02" db="EMBL/GenBank/DDBJ databases">
        <authorList>
            <consortium name="DOE Joint Genome Institute"/>
            <person name="Mondo S.J."/>
            <person name="Chang Y."/>
            <person name="Wang Y."/>
            <person name="Ahrendt S."/>
            <person name="Andreopoulos W."/>
            <person name="Barry K."/>
            <person name="Beard J."/>
            <person name="Benny G.L."/>
            <person name="Blankenship S."/>
            <person name="Bonito G."/>
            <person name="Cuomo C."/>
            <person name="Desiro A."/>
            <person name="Gervers K.A."/>
            <person name="Hundley H."/>
            <person name="Kuo A."/>
            <person name="LaButti K."/>
            <person name="Lang B.F."/>
            <person name="Lipzen A."/>
            <person name="O'Donnell K."/>
            <person name="Pangilinan J."/>
            <person name="Reynolds N."/>
            <person name="Sandor L."/>
            <person name="Smith M.W."/>
            <person name="Tsang A."/>
            <person name="Grigoriev I.V."/>
            <person name="Stajich J.E."/>
            <person name="Spatafora J.W."/>
        </authorList>
    </citation>
    <scope>NUCLEOTIDE SEQUENCE</scope>
    <source>
        <strain evidence="14">RSA 2281</strain>
    </source>
</reference>
<comment type="similarity">
    <text evidence="1">Belongs to the protein kinase superfamily. CMGC Ser/Thr protein kinase family. CDC2/CDKX subfamily.</text>
</comment>
<comment type="catalytic activity">
    <reaction evidence="7">
        <text>L-threonyl-[protein] + ATP = O-phospho-L-threonyl-[protein] + ADP + H(+)</text>
        <dbReference type="Rhea" id="RHEA:46608"/>
        <dbReference type="Rhea" id="RHEA-COMP:11060"/>
        <dbReference type="Rhea" id="RHEA-COMP:11605"/>
        <dbReference type="ChEBI" id="CHEBI:15378"/>
        <dbReference type="ChEBI" id="CHEBI:30013"/>
        <dbReference type="ChEBI" id="CHEBI:30616"/>
        <dbReference type="ChEBI" id="CHEBI:61977"/>
        <dbReference type="ChEBI" id="CHEBI:456216"/>
        <dbReference type="EC" id="2.7.11.22"/>
    </reaction>
</comment>
<dbReference type="GO" id="GO:0008353">
    <property type="term" value="F:RNA polymerase II CTD heptapeptide repeat kinase activity"/>
    <property type="evidence" value="ECO:0007669"/>
    <property type="project" value="UniProtKB-EC"/>
</dbReference>
<gene>
    <name evidence="14" type="ORF">BDA99DRAFT_447025</name>
</gene>
<keyword evidence="15" id="KW-1185">Reference proteome</keyword>